<proteinExistence type="predicted"/>
<keyword evidence="2" id="KW-1185">Reference proteome</keyword>
<name>A0AA36EGT6_LACSI</name>
<organism evidence="1 2">
    <name type="scientific">Lactuca saligna</name>
    <name type="common">Willowleaf lettuce</name>
    <dbReference type="NCBI Taxonomy" id="75948"/>
    <lineage>
        <taxon>Eukaryota</taxon>
        <taxon>Viridiplantae</taxon>
        <taxon>Streptophyta</taxon>
        <taxon>Embryophyta</taxon>
        <taxon>Tracheophyta</taxon>
        <taxon>Spermatophyta</taxon>
        <taxon>Magnoliopsida</taxon>
        <taxon>eudicotyledons</taxon>
        <taxon>Gunneridae</taxon>
        <taxon>Pentapetalae</taxon>
        <taxon>asterids</taxon>
        <taxon>campanulids</taxon>
        <taxon>Asterales</taxon>
        <taxon>Asteraceae</taxon>
        <taxon>Cichorioideae</taxon>
        <taxon>Cichorieae</taxon>
        <taxon>Lactucinae</taxon>
        <taxon>Lactuca</taxon>
    </lineage>
</organism>
<dbReference type="AlphaFoldDB" id="A0AA36EGT6"/>
<protein>
    <submittedName>
        <fullName evidence="1">Uncharacterized protein</fullName>
    </submittedName>
</protein>
<reference evidence="1" key="1">
    <citation type="submission" date="2023-04" db="EMBL/GenBank/DDBJ databases">
        <authorList>
            <person name="Vijverberg K."/>
            <person name="Xiong W."/>
            <person name="Schranz E."/>
        </authorList>
    </citation>
    <scope>NUCLEOTIDE SEQUENCE</scope>
</reference>
<gene>
    <name evidence="1" type="ORF">LSALG_LOCUS34062</name>
</gene>
<evidence type="ECO:0000313" key="2">
    <source>
        <dbReference type="Proteomes" id="UP001177003"/>
    </source>
</evidence>
<dbReference type="EMBL" id="OX465083">
    <property type="protein sequence ID" value="CAI9295107.1"/>
    <property type="molecule type" value="Genomic_DNA"/>
</dbReference>
<dbReference type="Proteomes" id="UP001177003">
    <property type="component" value="Chromosome 7"/>
</dbReference>
<accession>A0AA36EGT6</accession>
<evidence type="ECO:0000313" key="1">
    <source>
        <dbReference type="EMBL" id="CAI9295107.1"/>
    </source>
</evidence>
<sequence length="135" mass="15331">MAGRTEVSSYLFCEISISVEDQNLKSKLDQSDKEEESFGDRKKRVYEKIRELRNKREEGVCCYYQNRLLINEARNMGVKTMFLLVLGSLCPSGTIVNLSGKITKRSSCMDKNALGMKEADVGKTKLEEKPAVKPR</sequence>